<keyword evidence="1" id="KW-1133">Transmembrane helix</keyword>
<feature type="transmembrane region" description="Helical" evidence="1">
    <location>
        <begin position="12"/>
        <end position="32"/>
    </location>
</feature>
<proteinExistence type="predicted"/>
<reference evidence="2 3" key="1">
    <citation type="journal article" date="2014" name="Arch. Virol.">
        <title>Complete genome sequence of a broad-host-range lytic Dickeya spp. bacteriophage ?D5.</title>
        <authorList>
            <person name="Czajkowski R."/>
            <person name="Ozymko Z."/>
            <person name="Zwirowski S."/>
            <person name="Lojkowska E."/>
        </authorList>
    </citation>
    <scope>NUCLEOTIDE SEQUENCE [LARGE SCALE GENOMIC DNA]</scope>
</reference>
<evidence type="ECO:0000313" key="2">
    <source>
        <dbReference type="EMBL" id="AHZ60201.1"/>
    </source>
</evidence>
<keyword evidence="1" id="KW-0812">Transmembrane</keyword>
<protein>
    <submittedName>
        <fullName evidence="2">Uncharacterized protein</fullName>
    </submittedName>
</protein>
<dbReference type="EMBL" id="KJ716335">
    <property type="protein sequence ID" value="AHZ60201.1"/>
    <property type="molecule type" value="Genomic_DNA"/>
</dbReference>
<name>A0A075E0R9_9CAUD</name>
<accession>A0A075E0R9</accession>
<dbReference type="RefSeq" id="YP_009102996.1">
    <property type="nucleotide sequence ID" value="NC_025452.1"/>
</dbReference>
<sequence length="189" mass="21123">MSQSKGIATGWIVGLALLGMVIVGIGTVISYFNDFNRTEQQVKKFNKDSENYLSNYTLKVQETAQIPDMYKDGLKEVIKGTFEGRYGADGSKAVMQWIQEQNIQFDSSLYKEIQVVISSGRDEFRISQTKKLDICAMYETKLAQFPGSLIAGIFGYPRIDLDKTCQVVSDTRTQAAFDAGVQKPINFKG</sequence>
<evidence type="ECO:0000256" key="1">
    <source>
        <dbReference type="SAM" id="Phobius"/>
    </source>
</evidence>
<organism evidence="2 3">
    <name type="scientific">Dickeya phage RC-2014</name>
    <dbReference type="NCBI Taxonomy" id="1477406"/>
    <lineage>
        <taxon>Viruses</taxon>
        <taxon>Duplodnaviria</taxon>
        <taxon>Heunggongvirae</taxon>
        <taxon>Uroviricota</taxon>
        <taxon>Caudoviricetes</taxon>
        <taxon>Pantevenvirales</taxon>
        <taxon>Ackermannviridae</taxon>
        <taxon>Aglimvirinae</taxon>
        <taxon>Limestonevirus</taxon>
        <taxon>Limestonevirus RC2014</taxon>
    </lineage>
</organism>
<evidence type="ECO:0000313" key="3">
    <source>
        <dbReference type="Proteomes" id="UP000028741"/>
    </source>
</evidence>
<dbReference type="GeneID" id="22113293"/>
<keyword evidence="1" id="KW-0472">Membrane</keyword>
<gene>
    <name evidence="2" type="ORF">DA66_0157</name>
</gene>
<dbReference type="Proteomes" id="UP000028741">
    <property type="component" value="Segment"/>
</dbReference>
<dbReference type="KEGG" id="vg:22113293"/>
<keyword evidence="3" id="KW-1185">Reference proteome</keyword>